<proteinExistence type="predicted"/>
<evidence type="ECO:0000313" key="1">
    <source>
        <dbReference type="EMBL" id="ORY85455.1"/>
    </source>
</evidence>
<dbReference type="GeneID" id="63787577"/>
<gene>
    <name evidence="1" type="ORF">BCR37DRAFT_391237</name>
</gene>
<protein>
    <submittedName>
        <fullName evidence="1">Uncharacterized protein</fullName>
    </submittedName>
</protein>
<dbReference type="AlphaFoldDB" id="A0A1Y2FRW8"/>
<comment type="caution">
    <text evidence="1">The sequence shown here is derived from an EMBL/GenBank/DDBJ whole genome shotgun (WGS) entry which is preliminary data.</text>
</comment>
<dbReference type="RefSeq" id="XP_040726937.1">
    <property type="nucleotide sequence ID" value="XM_040870978.1"/>
</dbReference>
<dbReference type="EMBL" id="MCFI01000004">
    <property type="protein sequence ID" value="ORY85455.1"/>
    <property type="molecule type" value="Genomic_DNA"/>
</dbReference>
<keyword evidence="2" id="KW-1185">Reference proteome</keyword>
<evidence type="ECO:0000313" key="2">
    <source>
        <dbReference type="Proteomes" id="UP000193685"/>
    </source>
</evidence>
<reference evidence="1 2" key="1">
    <citation type="submission" date="2016-07" db="EMBL/GenBank/DDBJ databases">
        <title>Pervasive Adenine N6-methylation of Active Genes in Fungi.</title>
        <authorList>
            <consortium name="DOE Joint Genome Institute"/>
            <person name="Mondo S.J."/>
            <person name="Dannebaum R.O."/>
            <person name="Kuo R.C."/>
            <person name="Labutti K."/>
            <person name="Haridas S."/>
            <person name="Kuo A."/>
            <person name="Salamov A."/>
            <person name="Ahrendt S.R."/>
            <person name="Lipzen A."/>
            <person name="Sullivan W."/>
            <person name="Andreopoulos W.B."/>
            <person name="Clum A."/>
            <person name="Lindquist E."/>
            <person name="Daum C."/>
            <person name="Ramamoorthy G.K."/>
            <person name="Gryganskyi A."/>
            <person name="Culley D."/>
            <person name="Magnuson J.K."/>
            <person name="James T.Y."/>
            <person name="O'Malley M.A."/>
            <person name="Stajich J.E."/>
            <person name="Spatafora J.W."/>
            <person name="Visel A."/>
            <person name="Grigoriev I.V."/>
        </authorList>
    </citation>
    <scope>NUCLEOTIDE SEQUENCE [LARGE SCALE GENOMIC DNA]</scope>
    <source>
        <strain evidence="1 2">12-1054</strain>
    </source>
</reference>
<dbReference type="OrthoDB" id="190201at2759"/>
<accession>A0A1Y2FRW8</accession>
<name>A0A1Y2FRW8_PROLT</name>
<dbReference type="Proteomes" id="UP000193685">
    <property type="component" value="Unassembled WGS sequence"/>
</dbReference>
<organism evidence="1 2">
    <name type="scientific">Protomyces lactucae-debilis</name>
    <dbReference type="NCBI Taxonomy" id="2754530"/>
    <lineage>
        <taxon>Eukaryota</taxon>
        <taxon>Fungi</taxon>
        <taxon>Dikarya</taxon>
        <taxon>Ascomycota</taxon>
        <taxon>Taphrinomycotina</taxon>
        <taxon>Taphrinomycetes</taxon>
        <taxon>Taphrinales</taxon>
        <taxon>Protomycetaceae</taxon>
        <taxon>Protomyces</taxon>
    </lineage>
</organism>
<sequence length="263" mass="28329">MMVWSMLPTPSSAISFALKRTTSFTSTPSTTPPAYDEAGGEQSQEALHDAVTQRLAVERIKAASPETRICTSQALLCLQSSTELHASAVTEQQLGFSRELYMQALEALARGLPNGLSSTEQARLLAVFQTLQQQHPELALQVMQQQTCKSTNKGVQGQTMEPSTAVQEVLVVLCRTGATAIKYTVPKIKVGLEQAVAYERKYHVLEKGGVVLSASAFRFADTIARCQLGHVLSGLATALSMGALEAYKVLSETEEGTQEPPQA</sequence>